<dbReference type="PIRSF" id="PIRSF006268">
    <property type="entry name" value="ApbE"/>
    <property type="match status" value="1"/>
</dbReference>
<dbReference type="KEGG" id="bse:Bsel_0637"/>
<dbReference type="Proteomes" id="UP000000271">
    <property type="component" value="Chromosome"/>
</dbReference>
<keyword evidence="12" id="KW-0732">Signal</keyword>
<dbReference type="RefSeq" id="WP_013171601.1">
    <property type="nucleotide sequence ID" value="NC_014219.1"/>
</dbReference>
<name>D6XYL4_BACIE</name>
<evidence type="ECO:0000256" key="2">
    <source>
        <dbReference type="ARBA" id="ARBA00016337"/>
    </source>
</evidence>
<dbReference type="InterPro" id="IPR003374">
    <property type="entry name" value="ApbE-like_sf"/>
</dbReference>
<dbReference type="PROSITE" id="PS51257">
    <property type="entry name" value="PROKAR_LIPOPROTEIN"/>
    <property type="match status" value="1"/>
</dbReference>
<dbReference type="OrthoDB" id="9778595at2"/>
<gene>
    <name evidence="13" type="ordered locus">Bsel_0637</name>
</gene>
<feature type="chain" id="PRO_5005968362" description="FAD:protein FMN transferase" evidence="12">
    <location>
        <begin position="23"/>
        <end position="326"/>
    </location>
</feature>
<keyword evidence="7 10" id="KW-0460">Magnesium</keyword>
<evidence type="ECO:0000256" key="11">
    <source>
        <dbReference type="PIRSR" id="PIRSR006268-2"/>
    </source>
</evidence>
<dbReference type="STRING" id="439292.Bsel_0637"/>
<keyword evidence="5 10" id="KW-0479">Metal-binding</keyword>
<accession>D6XYL4</accession>
<dbReference type="InterPro" id="IPR024932">
    <property type="entry name" value="ApbE"/>
</dbReference>
<feature type="binding site" evidence="11">
    <location>
        <position position="189"/>
    </location>
    <ligand>
        <name>Mg(2+)</name>
        <dbReference type="ChEBI" id="CHEBI:18420"/>
    </ligand>
</feature>
<keyword evidence="12 13" id="KW-0449">Lipoprotein</keyword>
<evidence type="ECO:0000256" key="1">
    <source>
        <dbReference type="ARBA" id="ARBA00011955"/>
    </source>
</evidence>
<dbReference type="EC" id="2.7.1.180" evidence="1 10"/>
<dbReference type="PANTHER" id="PTHR30040">
    <property type="entry name" value="THIAMINE BIOSYNTHESIS LIPOPROTEIN APBE"/>
    <property type="match status" value="1"/>
</dbReference>
<comment type="subcellular location">
    <subcellularLocation>
        <location evidence="12">Cell inner membrane</location>
        <topology evidence="12">Lipid-anchor</topology>
        <orientation evidence="12">Periplasmic side</orientation>
    </subcellularLocation>
</comment>
<keyword evidence="12" id="KW-0997">Cell inner membrane</keyword>
<dbReference type="EMBL" id="CP001791">
    <property type="protein sequence ID" value="ADH98172.1"/>
    <property type="molecule type" value="Genomic_DNA"/>
</dbReference>
<keyword evidence="14" id="KW-1185">Reference proteome</keyword>
<evidence type="ECO:0000256" key="10">
    <source>
        <dbReference type="PIRNR" id="PIRNR006268"/>
    </source>
</evidence>
<proteinExistence type="inferred from homology"/>
<comment type="similarity">
    <text evidence="10 12">Belongs to the ApbE family.</text>
</comment>
<comment type="cofactor">
    <cofactor evidence="11">
        <name>Mg(2+)</name>
        <dbReference type="ChEBI" id="CHEBI:18420"/>
    </cofactor>
    <cofactor evidence="11">
        <name>Mn(2+)</name>
        <dbReference type="ChEBI" id="CHEBI:29035"/>
    </cofactor>
    <text evidence="11">Magnesium. Can also use manganese.</text>
</comment>
<evidence type="ECO:0000256" key="6">
    <source>
        <dbReference type="ARBA" id="ARBA00022827"/>
    </source>
</evidence>
<dbReference type="SUPFAM" id="SSF143631">
    <property type="entry name" value="ApbE-like"/>
    <property type="match status" value="1"/>
</dbReference>
<keyword evidence="12" id="KW-0472">Membrane</keyword>
<evidence type="ECO:0000256" key="4">
    <source>
        <dbReference type="ARBA" id="ARBA00022679"/>
    </source>
</evidence>
<sequence>MMKKAGLGLVALFTIAGCSADAGESYDDYERHSTHLFDYFDTVVQVIGYAESSDEFYEYVDHVEERYRYFHKLFDYFREYDGFTNVSTINANAGIEPVEVDEDLFNIIAFSKEWHDKTEGGMNIAVGNLVNLWTDVMEEARENPDTVTLPESEELEAAITHTDIGAIELDEEASTMYLSDPDMSLDLGAIAKGFAADIVGEELKEMGMVSGAILSGGNWKVIGPPLEEDRDFWIVGVQDPDQPYAASDNAVLERIRISEQSIDSSGDYERYVMIDDLRVHHIIDTETGMPATYHRGVTVVKHLAGQDRPDQRRPRRLYCGLLSTPG</sequence>
<dbReference type="AlphaFoldDB" id="D6XYL4"/>
<reference evidence="13" key="1">
    <citation type="submission" date="2009-10" db="EMBL/GenBank/DDBJ databases">
        <title>Complete sequence of Bacillus selenitireducens MLS10.</title>
        <authorList>
            <consortium name="US DOE Joint Genome Institute"/>
            <person name="Lucas S."/>
            <person name="Copeland A."/>
            <person name="Lapidus A."/>
            <person name="Glavina del Rio T."/>
            <person name="Dalin E."/>
            <person name="Tice H."/>
            <person name="Bruce D."/>
            <person name="Goodwin L."/>
            <person name="Pitluck S."/>
            <person name="Sims D."/>
            <person name="Brettin T."/>
            <person name="Detter J.C."/>
            <person name="Han C."/>
            <person name="Larimer F."/>
            <person name="Land M."/>
            <person name="Hauser L."/>
            <person name="Kyrpides N."/>
            <person name="Ovchinnikova G."/>
            <person name="Stolz J."/>
        </authorList>
    </citation>
    <scope>NUCLEOTIDE SEQUENCE [LARGE SCALE GENOMIC DNA]</scope>
    <source>
        <strain evidence="13">MLS10</strain>
    </source>
</reference>
<dbReference type="Gene3D" id="3.10.520.10">
    <property type="entry name" value="ApbE-like domains"/>
    <property type="match status" value="1"/>
</dbReference>
<evidence type="ECO:0000313" key="13">
    <source>
        <dbReference type="EMBL" id="ADH98172.1"/>
    </source>
</evidence>
<evidence type="ECO:0000256" key="5">
    <source>
        <dbReference type="ARBA" id="ARBA00022723"/>
    </source>
</evidence>
<keyword evidence="4 10" id="KW-0808">Transferase</keyword>
<evidence type="ECO:0000256" key="3">
    <source>
        <dbReference type="ARBA" id="ARBA00022630"/>
    </source>
</evidence>
<dbReference type="HOGENOM" id="CLU_044403_1_1_9"/>
<organism evidence="13 14">
    <name type="scientific">Bacillus selenitireducens (strain ATCC 700615 / DSM 15326 / MLS10)</name>
    <dbReference type="NCBI Taxonomy" id="439292"/>
    <lineage>
        <taxon>Bacteria</taxon>
        <taxon>Bacillati</taxon>
        <taxon>Bacillota</taxon>
        <taxon>Bacilli</taxon>
        <taxon>Bacillales</taxon>
        <taxon>Bacillaceae</taxon>
        <taxon>Salisediminibacterium</taxon>
    </lineage>
</organism>
<comment type="function">
    <text evidence="12">Flavin transferase that catalyzes the transfer of the FMN moiety of FAD and its covalent binding to the hydroxyl group of a threonine residue in a target flavoprotein.</text>
</comment>
<evidence type="ECO:0000256" key="8">
    <source>
        <dbReference type="ARBA" id="ARBA00031306"/>
    </source>
</evidence>
<evidence type="ECO:0000313" key="14">
    <source>
        <dbReference type="Proteomes" id="UP000000271"/>
    </source>
</evidence>
<dbReference type="Pfam" id="PF02424">
    <property type="entry name" value="ApbE"/>
    <property type="match status" value="1"/>
</dbReference>
<dbReference type="PANTHER" id="PTHR30040:SF2">
    <property type="entry name" value="FAD:PROTEIN FMN TRANSFERASE"/>
    <property type="match status" value="1"/>
</dbReference>
<feature type="signal peptide" evidence="12">
    <location>
        <begin position="1"/>
        <end position="22"/>
    </location>
</feature>
<dbReference type="eggNOG" id="COG1477">
    <property type="taxonomic scope" value="Bacteria"/>
</dbReference>
<comment type="catalytic activity">
    <reaction evidence="9 10 12">
        <text>L-threonyl-[protein] + FAD = FMN-L-threonyl-[protein] + AMP + H(+)</text>
        <dbReference type="Rhea" id="RHEA:36847"/>
        <dbReference type="Rhea" id="RHEA-COMP:11060"/>
        <dbReference type="Rhea" id="RHEA-COMP:11061"/>
        <dbReference type="ChEBI" id="CHEBI:15378"/>
        <dbReference type="ChEBI" id="CHEBI:30013"/>
        <dbReference type="ChEBI" id="CHEBI:57692"/>
        <dbReference type="ChEBI" id="CHEBI:74257"/>
        <dbReference type="ChEBI" id="CHEBI:456215"/>
        <dbReference type="EC" id="2.7.1.180"/>
    </reaction>
</comment>
<keyword evidence="6 10" id="KW-0274">FAD</keyword>
<keyword evidence="12" id="KW-1003">Cell membrane</keyword>
<evidence type="ECO:0000256" key="12">
    <source>
        <dbReference type="RuleBase" id="RU363002"/>
    </source>
</evidence>
<dbReference type="GO" id="GO:0046872">
    <property type="term" value="F:metal ion binding"/>
    <property type="evidence" value="ECO:0007669"/>
    <property type="project" value="UniProtKB-UniRule"/>
</dbReference>
<evidence type="ECO:0000256" key="9">
    <source>
        <dbReference type="ARBA" id="ARBA00048540"/>
    </source>
</evidence>
<protein>
    <recommendedName>
        <fullName evidence="2 10">FAD:protein FMN transferase</fullName>
        <ecNumber evidence="1 10">2.7.1.180</ecNumber>
    </recommendedName>
    <alternativeName>
        <fullName evidence="8 10">Flavin transferase</fullName>
    </alternativeName>
</protein>
<dbReference type="GO" id="GO:0016740">
    <property type="term" value="F:transferase activity"/>
    <property type="evidence" value="ECO:0007669"/>
    <property type="project" value="UniProtKB-UniRule"/>
</dbReference>
<evidence type="ECO:0000256" key="7">
    <source>
        <dbReference type="ARBA" id="ARBA00022842"/>
    </source>
</evidence>
<keyword evidence="3 10" id="KW-0285">Flavoprotein</keyword>
<dbReference type="GO" id="GO:0005886">
    <property type="term" value="C:plasma membrane"/>
    <property type="evidence" value="ECO:0007669"/>
    <property type="project" value="UniProtKB-SubCell"/>
</dbReference>